<dbReference type="PROSITE" id="PS00223">
    <property type="entry name" value="ANNEXIN_1"/>
    <property type="match status" value="1"/>
</dbReference>
<protein>
    <recommendedName>
        <fullName evidence="4">Annexin</fullName>
    </recommendedName>
</protein>
<gene>
    <name evidence="6" type="ORF">N7530_000002</name>
</gene>
<evidence type="ECO:0000256" key="5">
    <source>
        <dbReference type="SAM" id="MobiDB-lite"/>
    </source>
</evidence>
<reference evidence="6" key="1">
    <citation type="submission" date="2022-12" db="EMBL/GenBank/DDBJ databases">
        <authorList>
            <person name="Petersen C."/>
        </authorList>
    </citation>
    <scope>NUCLEOTIDE SEQUENCE</scope>
    <source>
        <strain evidence="6">IBT 17660</strain>
    </source>
</reference>
<dbReference type="Gene3D" id="1.10.220.10">
    <property type="entry name" value="Annexin"/>
    <property type="match status" value="3"/>
</dbReference>
<feature type="compositionally biased region" description="Pro residues" evidence="5">
    <location>
        <begin position="101"/>
        <end position="113"/>
    </location>
</feature>
<dbReference type="InterPro" id="IPR018252">
    <property type="entry name" value="Annexin_repeat_CS"/>
</dbReference>
<dbReference type="GO" id="GO:0005886">
    <property type="term" value="C:plasma membrane"/>
    <property type="evidence" value="ECO:0007669"/>
    <property type="project" value="TreeGrafter"/>
</dbReference>
<dbReference type="GO" id="GO:0001786">
    <property type="term" value="F:phosphatidylserine binding"/>
    <property type="evidence" value="ECO:0007669"/>
    <property type="project" value="TreeGrafter"/>
</dbReference>
<dbReference type="FunFam" id="1.10.220.10:FF:000005">
    <property type="entry name" value="Annexin"/>
    <property type="match status" value="1"/>
</dbReference>
<dbReference type="InterPro" id="IPR018502">
    <property type="entry name" value="Annexin_repeat"/>
</dbReference>
<keyword evidence="4" id="KW-0106">Calcium</keyword>
<comment type="similarity">
    <text evidence="1 4">Belongs to the annexin family.</text>
</comment>
<dbReference type="PANTHER" id="PTHR10502:SF179">
    <property type="entry name" value="ANNEXIN"/>
    <property type="match status" value="1"/>
</dbReference>
<reference evidence="6" key="2">
    <citation type="journal article" date="2023" name="IMA Fungus">
        <title>Comparative genomic study of the Penicillium genus elucidates a diverse pangenome and 15 lateral gene transfer events.</title>
        <authorList>
            <person name="Petersen C."/>
            <person name="Sorensen T."/>
            <person name="Nielsen M.R."/>
            <person name="Sondergaard T.E."/>
            <person name="Sorensen J.L."/>
            <person name="Fitzpatrick D.A."/>
            <person name="Frisvad J.C."/>
            <person name="Nielsen K.L."/>
        </authorList>
    </citation>
    <scope>NUCLEOTIDE SEQUENCE</scope>
    <source>
        <strain evidence="6">IBT 17660</strain>
    </source>
</reference>
<dbReference type="SMART" id="SM00335">
    <property type="entry name" value="ANX"/>
    <property type="match status" value="2"/>
</dbReference>
<dbReference type="GO" id="GO:0005737">
    <property type="term" value="C:cytoplasm"/>
    <property type="evidence" value="ECO:0007669"/>
    <property type="project" value="TreeGrafter"/>
</dbReference>
<organism evidence="6 7">
    <name type="scientific">Penicillium desertorum</name>
    <dbReference type="NCBI Taxonomy" id="1303715"/>
    <lineage>
        <taxon>Eukaryota</taxon>
        <taxon>Fungi</taxon>
        <taxon>Dikarya</taxon>
        <taxon>Ascomycota</taxon>
        <taxon>Pezizomycotina</taxon>
        <taxon>Eurotiomycetes</taxon>
        <taxon>Eurotiomycetidae</taxon>
        <taxon>Eurotiales</taxon>
        <taxon>Aspergillaceae</taxon>
        <taxon>Penicillium</taxon>
    </lineage>
</organism>
<dbReference type="PRINTS" id="PR00196">
    <property type="entry name" value="ANNEXIN"/>
</dbReference>
<dbReference type="GO" id="GO:0005634">
    <property type="term" value="C:nucleus"/>
    <property type="evidence" value="ECO:0007669"/>
    <property type="project" value="TreeGrafter"/>
</dbReference>
<accession>A0A9X0BV77</accession>
<dbReference type="PANTHER" id="PTHR10502">
    <property type="entry name" value="ANNEXIN"/>
    <property type="match status" value="1"/>
</dbReference>
<evidence type="ECO:0000256" key="1">
    <source>
        <dbReference type="ARBA" id="ARBA00007831"/>
    </source>
</evidence>
<evidence type="ECO:0000256" key="4">
    <source>
        <dbReference type="RuleBase" id="RU003540"/>
    </source>
</evidence>
<feature type="region of interest" description="Disordered" evidence="5">
    <location>
        <begin position="1"/>
        <end position="169"/>
    </location>
</feature>
<dbReference type="OrthoDB" id="37886at2759"/>
<evidence type="ECO:0000256" key="2">
    <source>
        <dbReference type="ARBA" id="ARBA00022737"/>
    </source>
</evidence>
<keyword evidence="3 4" id="KW-0041">Annexin</keyword>
<keyword evidence="2 4" id="KW-0677">Repeat</keyword>
<sequence>MFSSPNDTHGAPPPSQQQQPPYGQPYPPHPQGGYPQQAPPLQGYPSQQRAPGQYQQYPPPQSMPPQQHAQQSWAPPPGQYPPQQGQYSPQQGQYPPQQGQYPPPPAHCQPYYPPQGQHPQSQYPPLNAYGQYHPPMHGGAAGYPPQNVVPTPPSLGYDPDQRAPGDATKEAEGLRKAMKGYGTDEDALIRILTEPDPLRMALIRHTYADKIGRNLEKDIKSEVSGKLEDLLLALALGPLGHDVRHLKQAMAGVGTDETAMNDVLLGRSNADLRAIKYAYVSTHKSPLLDDIKSDLTGKTERFFEMLLKATRPEPGTYFDPASVDADVREIHQATQAKTGTDEIGISAVFINAPDAKLVAISQAFDARYHKSLREGAPR</sequence>
<dbReference type="InterPro" id="IPR009117">
    <property type="entry name" value="ANX14"/>
</dbReference>
<feature type="compositionally biased region" description="Low complexity" evidence="5">
    <location>
        <begin position="81"/>
        <end position="100"/>
    </location>
</feature>
<evidence type="ECO:0000313" key="6">
    <source>
        <dbReference type="EMBL" id="KAJ5485702.1"/>
    </source>
</evidence>
<comment type="caution">
    <text evidence="6">The sequence shown here is derived from an EMBL/GenBank/DDBJ whole genome shotgun (WGS) entry which is preliminary data.</text>
</comment>
<dbReference type="PRINTS" id="PR01813">
    <property type="entry name" value="ANNEXINFUNGI"/>
</dbReference>
<dbReference type="GO" id="GO:0005544">
    <property type="term" value="F:calcium-dependent phospholipid binding"/>
    <property type="evidence" value="ECO:0007669"/>
    <property type="project" value="UniProtKB-KW"/>
</dbReference>
<dbReference type="PROSITE" id="PS51897">
    <property type="entry name" value="ANNEXIN_2"/>
    <property type="match status" value="2"/>
</dbReference>
<feature type="compositionally biased region" description="Low complexity" evidence="5">
    <location>
        <begin position="31"/>
        <end position="56"/>
    </location>
</feature>
<feature type="compositionally biased region" description="Low complexity" evidence="5">
    <location>
        <begin position="114"/>
        <end position="125"/>
    </location>
</feature>
<dbReference type="Proteomes" id="UP001147760">
    <property type="component" value="Unassembled WGS sequence"/>
</dbReference>
<keyword evidence="4" id="KW-0111">Calcium/phospholipid-binding</keyword>
<name>A0A9X0BV77_9EURO</name>
<dbReference type="AlphaFoldDB" id="A0A9X0BV77"/>
<dbReference type="EMBL" id="JAPWDO010000001">
    <property type="protein sequence ID" value="KAJ5485702.1"/>
    <property type="molecule type" value="Genomic_DNA"/>
</dbReference>
<feature type="compositionally biased region" description="Basic and acidic residues" evidence="5">
    <location>
        <begin position="159"/>
        <end position="169"/>
    </location>
</feature>
<keyword evidence="7" id="KW-1185">Reference proteome</keyword>
<dbReference type="InterPro" id="IPR037104">
    <property type="entry name" value="Annexin_sf"/>
</dbReference>
<evidence type="ECO:0000313" key="7">
    <source>
        <dbReference type="Proteomes" id="UP001147760"/>
    </source>
</evidence>
<dbReference type="InterPro" id="IPR001464">
    <property type="entry name" value="Annexin"/>
</dbReference>
<dbReference type="GO" id="GO:0012506">
    <property type="term" value="C:vesicle membrane"/>
    <property type="evidence" value="ECO:0007669"/>
    <property type="project" value="TreeGrafter"/>
</dbReference>
<comment type="domain">
    <text evidence="4">A pair of annexin repeats may form one binding site for calcium and phospholipid.</text>
</comment>
<dbReference type="Pfam" id="PF00191">
    <property type="entry name" value="Annexin"/>
    <property type="match status" value="2"/>
</dbReference>
<dbReference type="GO" id="GO:0005509">
    <property type="term" value="F:calcium ion binding"/>
    <property type="evidence" value="ECO:0007669"/>
    <property type="project" value="InterPro"/>
</dbReference>
<evidence type="ECO:0000256" key="3">
    <source>
        <dbReference type="ARBA" id="ARBA00023216"/>
    </source>
</evidence>
<dbReference type="SUPFAM" id="SSF47874">
    <property type="entry name" value="Annexin"/>
    <property type="match status" value="1"/>
</dbReference>
<proteinExistence type="inferred from homology"/>